<evidence type="ECO:0000313" key="2">
    <source>
        <dbReference type="Proteomes" id="UP000199672"/>
    </source>
</evidence>
<proteinExistence type="predicted"/>
<gene>
    <name evidence="1" type="ORF">SAMN05216297_101225</name>
</gene>
<protein>
    <submittedName>
        <fullName evidence="1">Uncharacterized protein</fullName>
    </submittedName>
</protein>
<dbReference type="OrthoDB" id="9990266at2"/>
<dbReference type="RefSeq" id="WP_091490119.1">
    <property type="nucleotide sequence ID" value="NZ_FOMH01000001.1"/>
</dbReference>
<accession>A0A1I1K8V5</accession>
<dbReference type="EMBL" id="FOMH01000001">
    <property type="protein sequence ID" value="SFC55108.1"/>
    <property type="molecule type" value="Genomic_DNA"/>
</dbReference>
<dbReference type="STRING" id="739143.SAMN05216297_101225"/>
<dbReference type="AlphaFoldDB" id="A0A1I1K8V5"/>
<dbReference type="Proteomes" id="UP000199672">
    <property type="component" value="Unassembled WGS sequence"/>
</dbReference>
<name>A0A1I1K8V5_9FLAO</name>
<reference evidence="2" key="1">
    <citation type="submission" date="2016-10" db="EMBL/GenBank/DDBJ databases">
        <authorList>
            <person name="Varghese N."/>
            <person name="Submissions S."/>
        </authorList>
    </citation>
    <scope>NUCLEOTIDE SEQUENCE [LARGE SCALE GENOMIC DNA]</scope>
    <source>
        <strain evidence="2">CGMCC 1.10370</strain>
    </source>
</reference>
<keyword evidence="2" id="KW-1185">Reference proteome</keyword>
<evidence type="ECO:0000313" key="1">
    <source>
        <dbReference type="EMBL" id="SFC55108.1"/>
    </source>
</evidence>
<sequence>MHPTQNPLTSTEFNWVDYYKYISLSGLDETKGFKKDFPLESDALSLLNQYVRSGKLELDR</sequence>
<organism evidence="1 2">
    <name type="scientific">Flavobacterium phragmitis</name>
    <dbReference type="NCBI Taxonomy" id="739143"/>
    <lineage>
        <taxon>Bacteria</taxon>
        <taxon>Pseudomonadati</taxon>
        <taxon>Bacteroidota</taxon>
        <taxon>Flavobacteriia</taxon>
        <taxon>Flavobacteriales</taxon>
        <taxon>Flavobacteriaceae</taxon>
        <taxon>Flavobacterium</taxon>
    </lineage>
</organism>